<dbReference type="eggNOG" id="ENOG5033ATC">
    <property type="taxonomic scope" value="Bacteria"/>
</dbReference>
<feature type="chain" id="PRO_5038922305" evidence="3">
    <location>
        <begin position="22"/>
        <end position="175"/>
    </location>
</feature>
<dbReference type="PROSITE" id="PS51257">
    <property type="entry name" value="PROKAR_LIPOPROTEIN"/>
    <property type="match status" value="1"/>
</dbReference>
<evidence type="ECO:0000259" key="4">
    <source>
        <dbReference type="Pfam" id="PF11611"/>
    </source>
</evidence>
<organism evidence="5 6">
    <name type="scientific">Gottschalkia acidurici (strain ATCC 7906 / DSM 604 / BCRC 14475 / CIP 104303 / KCTC 5404 / NCIMB 10678 / 9a)</name>
    <name type="common">Clostridium acidurici</name>
    <dbReference type="NCBI Taxonomy" id="1128398"/>
    <lineage>
        <taxon>Bacteria</taxon>
        <taxon>Bacillati</taxon>
        <taxon>Bacillota</taxon>
        <taxon>Tissierellia</taxon>
        <taxon>Tissierellales</taxon>
        <taxon>Gottschalkiaceae</taxon>
        <taxon>Gottschalkia</taxon>
    </lineage>
</organism>
<feature type="signal peptide" evidence="3">
    <location>
        <begin position="1"/>
        <end position="21"/>
    </location>
</feature>
<protein>
    <submittedName>
        <fullName evidence="5">Membrane protein</fullName>
    </submittedName>
</protein>
<dbReference type="RefSeq" id="WP_014968339.1">
    <property type="nucleotide sequence ID" value="NC_018664.1"/>
</dbReference>
<evidence type="ECO:0000313" key="5">
    <source>
        <dbReference type="EMBL" id="AFS79203.1"/>
    </source>
</evidence>
<reference evidence="5 6" key="1">
    <citation type="journal article" date="2012" name="PLoS ONE">
        <title>The purine-utilizing bacterium Clostridium acidurici 9a: a genome-guided metabolic reconsideration.</title>
        <authorList>
            <person name="Hartwich K."/>
            <person name="Poehlein A."/>
            <person name="Daniel R."/>
        </authorList>
    </citation>
    <scope>NUCLEOTIDE SEQUENCE [LARGE SCALE GENOMIC DNA]</scope>
    <source>
        <strain evidence="6">ATCC 7906 / DSM 604 / BCRC 14475 / CIP 104303 / KCTC 5404 / NCIMB 10678 / 9a</strain>
    </source>
</reference>
<dbReference type="STRING" id="1128398.Curi_c22000"/>
<sequence length="175" mass="18957">MKKLLLSIITLVLGLALVACGRDSTPEKVDNPDVENQSQSEESPKTEVFNIGDTIKMGDLQFTVHETRTSKGGDFIKAPEGIKYVYINTTVENTGSEEEAISSVMMFKLVDLEGTSHNIAIVEDAKGQVDGSLGAGRKVKGELVYKVPEDQNEFELEINPSLTGKGIGVVKITLQ</sequence>
<keyword evidence="6" id="KW-1185">Reference proteome</keyword>
<dbReference type="InterPro" id="IPR029050">
    <property type="entry name" value="Immunoprotect_excell_Ig-like"/>
</dbReference>
<dbReference type="Gene3D" id="2.60.40.1240">
    <property type="match status" value="1"/>
</dbReference>
<dbReference type="HOGENOM" id="CLU_072584_0_0_9"/>
<gene>
    <name evidence="5" type="ordered locus">Curi_c22000</name>
</gene>
<dbReference type="InterPro" id="IPR029051">
    <property type="entry name" value="DUF4352"/>
</dbReference>
<evidence type="ECO:0000256" key="2">
    <source>
        <dbReference type="SAM" id="MobiDB-lite"/>
    </source>
</evidence>
<evidence type="ECO:0000313" key="6">
    <source>
        <dbReference type="Proteomes" id="UP000006094"/>
    </source>
</evidence>
<dbReference type="Proteomes" id="UP000006094">
    <property type="component" value="Chromosome"/>
</dbReference>
<dbReference type="OrthoDB" id="1779544at2"/>
<keyword evidence="1 3" id="KW-0732">Signal</keyword>
<evidence type="ECO:0000256" key="1">
    <source>
        <dbReference type="ARBA" id="ARBA00022729"/>
    </source>
</evidence>
<feature type="region of interest" description="Disordered" evidence="2">
    <location>
        <begin position="24"/>
        <end position="45"/>
    </location>
</feature>
<dbReference type="KEGG" id="cad:Curi_c22000"/>
<proteinExistence type="predicted"/>
<accession>K0AZH8</accession>
<dbReference type="Pfam" id="PF11611">
    <property type="entry name" value="DUF4352"/>
    <property type="match status" value="1"/>
</dbReference>
<name>K0AZH8_GOTA9</name>
<evidence type="ECO:0000256" key="3">
    <source>
        <dbReference type="SAM" id="SignalP"/>
    </source>
</evidence>
<feature type="domain" description="DUF4352" evidence="4">
    <location>
        <begin position="49"/>
        <end position="165"/>
    </location>
</feature>
<dbReference type="EMBL" id="CP003326">
    <property type="protein sequence ID" value="AFS79203.1"/>
    <property type="molecule type" value="Genomic_DNA"/>
</dbReference>
<dbReference type="AlphaFoldDB" id="K0AZH8"/>